<comment type="function">
    <text evidence="7">Involved in protein export. Acts as a chaperone by maintaining the newly synthesized protein in an open conformation. Functions as a peptidyl-prolyl cis-trans isomerase.</text>
</comment>
<keyword evidence="6" id="KW-0413">Isomerase</keyword>
<evidence type="ECO:0000256" key="6">
    <source>
        <dbReference type="ARBA" id="ARBA00023235"/>
    </source>
</evidence>
<dbReference type="PANTHER" id="PTHR30560:SF4">
    <property type="entry name" value="OS01G0894700 PROTEIN"/>
    <property type="match status" value="1"/>
</dbReference>
<evidence type="ECO:0000313" key="10">
    <source>
        <dbReference type="EMBL" id="KAK9200795.1"/>
    </source>
</evidence>
<dbReference type="GO" id="GO:0043022">
    <property type="term" value="F:ribosome binding"/>
    <property type="evidence" value="ECO:0007669"/>
    <property type="project" value="TreeGrafter"/>
</dbReference>
<dbReference type="EC" id="5.2.1.8" evidence="3"/>
<feature type="compositionally biased region" description="Acidic residues" evidence="8">
    <location>
        <begin position="240"/>
        <end position="250"/>
    </location>
</feature>
<evidence type="ECO:0000256" key="2">
    <source>
        <dbReference type="ARBA" id="ARBA00005464"/>
    </source>
</evidence>
<evidence type="ECO:0000259" key="9">
    <source>
        <dbReference type="Pfam" id="PF05697"/>
    </source>
</evidence>
<dbReference type="InterPro" id="IPR005215">
    <property type="entry name" value="Trig_fac"/>
</dbReference>
<name>A0AAP0QN60_9ROSI</name>
<dbReference type="InterPro" id="IPR008881">
    <property type="entry name" value="Trigger_fac_ribosome-bd_bac"/>
</dbReference>
<dbReference type="Proteomes" id="UP001428341">
    <property type="component" value="Unassembled WGS sequence"/>
</dbReference>
<protein>
    <recommendedName>
        <fullName evidence="3">peptidylprolyl isomerase</fullName>
        <ecNumber evidence="3">5.2.1.8</ecNumber>
    </recommendedName>
</protein>
<gene>
    <name evidence="10" type="ORF">WN944_015994</name>
</gene>
<accession>A0AAP0QN60</accession>
<dbReference type="SUPFAM" id="SSF102735">
    <property type="entry name" value="Trigger factor ribosome-binding domain"/>
    <property type="match status" value="1"/>
</dbReference>
<dbReference type="AlphaFoldDB" id="A0AAP0QN60"/>
<dbReference type="GO" id="GO:0003755">
    <property type="term" value="F:peptidyl-prolyl cis-trans isomerase activity"/>
    <property type="evidence" value="ECO:0007669"/>
    <property type="project" value="UniProtKB-KW"/>
</dbReference>
<dbReference type="InterPro" id="IPR036611">
    <property type="entry name" value="Trigger_fac_ribosome-bd_sf"/>
</dbReference>
<evidence type="ECO:0000256" key="1">
    <source>
        <dbReference type="ARBA" id="ARBA00000971"/>
    </source>
</evidence>
<evidence type="ECO:0000256" key="5">
    <source>
        <dbReference type="ARBA" id="ARBA00023186"/>
    </source>
</evidence>
<sequence>MKAGITLGFKPKESDLTAISMLSLSSPSAASTVIFYLYYCTSQRPVVMVICFLRGVAEITLFAIQMRPRVLISSIFKTPGVEVSITEPEDLITVKDAKIVVESQDEDKIQVRVDLTGDATQRVFDKVLTNLARSAPPIPGFRREKGGKTTKVPRDFLIQILGEERVTKFVVQEIVSSTLTDYTKKEGLNVKDKKVTTTQKAEELRKSFYPGNEFGFSAVLELEKSEVEESETETSSSSSSDEENDEVPVS</sequence>
<dbReference type="PANTHER" id="PTHR30560">
    <property type="entry name" value="TRIGGER FACTOR CHAPERONE AND PEPTIDYL-PROLYL CIS/TRANS ISOMERASE"/>
    <property type="match status" value="1"/>
</dbReference>
<dbReference type="Gene3D" id="3.30.70.1050">
    <property type="entry name" value="Trigger factor ribosome-binding domain"/>
    <property type="match status" value="1"/>
</dbReference>
<evidence type="ECO:0000256" key="7">
    <source>
        <dbReference type="ARBA" id="ARBA00024849"/>
    </source>
</evidence>
<dbReference type="GO" id="GO:0051083">
    <property type="term" value="P:'de novo' cotranslational protein folding"/>
    <property type="evidence" value="ECO:0007669"/>
    <property type="project" value="TreeGrafter"/>
</dbReference>
<evidence type="ECO:0000256" key="8">
    <source>
        <dbReference type="SAM" id="MobiDB-lite"/>
    </source>
</evidence>
<keyword evidence="4" id="KW-0697">Rotamase</keyword>
<dbReference type="EMBL" id="JBCGBO010000005">
    <property type="protein sequence ID" value="KAK9200795.1"/>
    <property type="molecule type" value="Genomic_DNA"/>
</dbReference>
<comment type="catalytic activity">
    <reaction evidence="1">
        <text>[protein]-peptidylproline (omega=180) = [protein]-peptidylproline (omega=0)</text>
        <dbReference type="Rhea" id="RHEA:16237"/>
        <dbReference type="Rhea" id="RHEA-COMP:10747"/>
        <dbReference type="Rhea" id="RHEA-COMP:10748"/>
        <dbReference type="ChEBI" id="CHEBI:83833"/>
        <dbReference type="ChEBI" id="CHEBI:83834"/>
        <dbReference type="EC" id="5.2.1.8"/>
    </reaction>
</comment>
<evidence type="ECO:0000256" key="3">
    <source>
        <dbReference type="ARBA" id="ARBA00013194"/>
    </source>
</evidence>
<dbReference type="Pfam" id="PF05697">
    <property type="entry name" value="Trigger_N"/>
    <property type="match status" value="1"/>
</dbReference>
<dbReference type="GO" id="GO:0015031">
    <property type="term" value="P:protein transport"/>
    <property type="evidence" value="ECO:0007669"/>
    <property type="project" value="InterPro"/>
</dbReference>
<comment type="similarity">
    <text evidence="2">Belongs to the FKBP-type PPIase family. Tig subfamily.</text>
</comment>
<reference evidence="10 11" key="1">
    <citation type="submission" date="2024-05" db="EMBL/GenBank/DDBJ databases">
        <title>Haplotype-resolved chromosome-level genome assembly of Huyou (Citrus changshanensis).</title>
        <authorList>
            <person name="Miao C."/>
            <person name="Chen W."/>
            <person name="Wu Y."/>
            <person name="Wang L."/>
            <person name="Zhao S."/>
            <person name="Grierson D."/>
            <person name="Xu C."/>
            <person name="Chen K."/>
        </authorList>
    </citation>
    <scope>NUCLEOTIDE SEQUENCE [LARGE SCALE GENOMIC DNA]</scope>
    <source>
        <strain evidence="10">01-14</strain>
        <tissue evidence="10">Leaf</tissue>
    </source>
</reference>
<comment type="caution">
    <text evidence="10">The sequence shown here is derived from an EMBL/GenBank/DDBJ whole genome shotgun (WGS) entry which is preliminary data.</text>
</comment>
<dbReference type="FunFam" id="3.30.70.1050:FF:000004">
    <property type="entry name" value="Trigger factor"/>
    <property type="match status" value="1"/>
</dbReference>
<evidence type="ECO:0000256" key="4">
    <source>
        <dbReference type="ARBA" id="ARBA00023110"/>
    </source>
</evidence>
<proteinExistence type="inferred from homology"/>
<dbReference type="GO" id="GO:0044183">
    <property type="term" value="F:protein folding chaperone"/>
    <property type="evidence" value="ECO:0007669"/>
    <property type="project" value="TreeGrafter"/>
</dbReference>
<dbReference type="GO" id="GO:0043335">
    <property type="term" value="P:protein unfolding"/>
    <property type="evidence" value="ECO:0007669"/>
    <property type="project" value="TreeGrafter"/>
</dbReference>
<feature type="region of interest" description="Disordered" evidence="8">
    <location>
        <begin position="224"/>
        <end position="250"/>
    </location>
</feature>
<feature type="domain" description="Trigger factor ribosome-binding bacterial" evidence="9">
    <location>
        <begin position="98"/>
        <end position="223"/>
    </location>
</feature>
<keyword evidence="5" id="KW-0143">Chaperone</keyword>
<organism evidence="10 11">
    <name type="scientific">Citrus x changshan-huyou</name>
    <dbReference type="NCBI Taxonomy" id="2935761"/>
    <lineage>
        <taxon>Eukaryota</taxon>
        <taxon>Viridiplantae</taxon>
        <taxon>Streptophyta</taxon>
        <taxon>Embryophyta</taxon>
        <taxon>Tracheophyta</taxon>
        <taxon>Spermatophyta</taxon>
        <taxon>Magnoliopsida</taxon>
        <taxon>eudicotyledons</taxon>
        <taxon>Gunneridae</taxon>
        <taxon>Pentapetalae</taxon>
        <taxon>rosids</taxon>
        <taxon>malvids</taxon>
        <taxon>Sapindales</taxon>
        <taxon>Rutaceae</taxon>
        <taxon>Aurantioideae</taxon>
        <taxon>Citrus</taxon>
    </lineage>
</organism>
<evidence type="ECO:0000313" key="11">
    <source>
        <dbReference type="Proteomes" id="UP001428341"/>
    </source>
</evidence>
<keyword evidence="11" id="KW-1185">Reference proteome</keyword>